<keyword evidence="4" id="KW-0378">Hydrolase</keyword>
<evidence type="ECO:0000313" key="4">
    <source>
        <dbReference type="EMBL" id="BBB91545.1"/>
    </source>
</evidence>
<dbReference type="KEGG" id="mana:MAMMFC1_02229"/>
<feature type="domain" description="Peptidase S55" evidence="3">
    <location>
        <begin position="1"/>
        <end position="144"/>
    </location>
</feature>
<feature type="region of interest" description="Disordered" evidence="1">
    <location>
        <begin position="139"/>
        <end position="193"/>
    </location>
</feature>
<evidence type="ECO:0000256" key="2">
    <source>
        <dbReference type="SAM" id="SignalP"/>
    </source>
</evidence>
<organism evidence="4 5">
    <name type="scientific">Methylomusa anaerophila</name>
    <dbReference type="NCBI Taxonomy" id="1930071"/>
    <lineage>
        <taxon>Bacteria</taxon>
        <taxon>Bacillati</taxon>
        <taxon>Bacillota</taxon>
        <taxon>Negativicutes</taxon>
        <taxon>Selenomonadales</taxon>
        <taxon>Sporomusaceae</taxon>
        <taxon>Methylomusa</taxon>
    </lineage>
</organism>
<dbReference type="Pfam" id="PF05580">
    <property type="entry name" value="Peptidase_S55"/>
    <property type="match status" value="1"/>
</dbReference>
<dbReference type="EMBL" id="AP018449">
    <property type="protein sequence ID" value="BBB91545.1"/>
    <property type="molecule type" value="Genomic_DNA"/>
</dbReference>
<dbReference type="AlphaFoldDB" id="A0A348AKE7"/>
<dbReference type="GO" id="GO:0016787">
    <property type="term" value="F:hydrolase activity"/>
    <property type="evidence" value="ECO:0007669"/>
    <property type="project" value="UniProtKB-KW"/>
</dbReference>
<name>A0A348AKE7_9FIRM</name>
<dbReference type="InterPro" id="IPR009003">
    <property type="entry name" value="Peptidase_S1_PA"/>
</dbReference>
<feature type="region of interest" description="Disordered" evidence="1">
    <location>
        <begin position="569"/>
        <end position="630"/>
    </location>
</feature>
<accession>A0A348AKE7</accession>
<keyword evidence="2" id="KW-0732">Signal</keyword>
<feature type="chain" id="PRO_5016584270" evidence="2">
    <location>
        <begin position="27"/>
        <end position="658"/>
    </location>
</feature>
<feature type="signal peptide" evidence="2">
    <location>
        <begin position="1"/>
        <end position="26"/>
    </location>
</feature>
<evidence type="ECO:0000259" key="3">
    <source>
        <dbReference type="PROSITE" id="PS51494"/>
    </source>
</evidence>
<keyword evidence="5" id="KW-1185">Reference proteome</keyword>
<dbReference type="SUPFAM" id="SSF50494">
    <property type="entry name" value="Trypsin-like serine proteases"/>
    <property type="match status" value="1"/>
</dbReference>
<sequence length="658" mass="70144">MYTYIRRYILVIVALVLALPVTIATAAPEFMPVDQITPGMHGVAKTVVAGNTIEEFGVEVLGIMKQKGPSGDLILVRTYGDVIERTGGIAQGMSGSPVYINGKLVGAIAYGWPLTDHKVGMVTPIADMLKLWSVQEYQENQENSKNNSPAAPPATENKPADNLPDSGQKEETKPEQPGQPESEPPTADTKAEEKATPLMAAGFSEQALQWLKGKLKPYNLVPYAAADAGTDDIAYRVVEPGSTIGVQLVRGDVSLGALGTVTYVEDGKVLAFGHPFLKRGNANYFLTEAEVYTTTPGMENSFKIGATGAAIGKISQDRGAGIAGKFGVFPRIVPLRVHVTDKSLGRSQDLAAQVAYDEELAPVLAAVSVFNAIDKATDRAGAGTAKVSFEISAADIPGEVLKRDNMFYTAGNIGELAVGEIFEALALLTGNQYKAITITDVKVNVELETSHRTASILQASANSSSAKPGDKIDIAVKLKPFREEAITRNISFTIPKDQPPGTMMLSVRGGGTVSLAQLLGKRQGTDAEANHLPFVLKPKPSTLEETVKELVERDRNNDLVAEIMDFNFDNLNGTPTGQNPRISTELGESPSPVVPDKTGKKKPDTIDPGTNPGTSQSQPGKVKKAGESKRKFSVTTDYIIDGETQLVINIEDAGKKAK</sequence>
<dbReference type="InterPro" id="IPR008763">
    <property type="entry name" value="Peptidase_S55"/>
</dbReference>
<dbReference type="PROSITE" id="PS51494">
    <property type="entry name" value="SPOIVB"/>
    <property type="match status" value="1"/>
</dbReference>
<feature type="compositionally biased region" description="Low complexity" evidence="1">
    <location>
        <begin position="175"/>
        <end position="185"/>
    </location>
</feature>
<dbReference type="RefSeq" id="WP_232035414.1">
    <property type="nucleotide sequence ID" value="NZ_AP018449.1"/>
</dbReference>
<reference evidence="4 5" key="1">
    <citation type="journal article" date="2018" name="Int. J. Syst. Evol. Microbiol.">
        <title>Methylomusa anaerophila gen. nov., sp. nov., an anaerobic methanol-utilizing bacterium isolated from a microbial fuel cell.</title>
        <authorList>
            <person name="Amano N."/>
            <person name="Yamamuro A."/>
            <person name="Miyahara M."/>
            <person name="Kouzuma A."/>
            <person name="Abe T."/>
            <person name="Watanabe K."/>
        </authorList>
    </citation>
    <scope>NUCLEOTIDE SEQUENCE [LARGE SCALE GENOMIC DNA]</scope>
    <source>
        <strain evidence="4 5">MMFC1</strain>
    </source>
</reference>
<protein>
    <submittedName>
        <fullName evidence="4">SpoIVB peptidase</fullName>
        <ecNumber evidence="4">3.4.21.116</ecNumber>
    </submittedName>
</protein>
<dbReference type="Proteomes" id="UP000276437">
    <property type="component" value="Chromosome"/>
</dbReference>
<evidence type="ECO:0000256" key="1">
    <source>
        <dbReference type="SAM" id="MobiDB-lite"/>
    </source>
</evidence>
<proteinExistence type="predicted"/>
<feature type="compositionally biased region" description="Polar residues" evidence="1">
    <location>
        <begin position="569"/>
        <end position="582"/>
    </location>
</feature>
<evidence type="ECO:0000313" key="5">
    <source>
        <dbReference type="Proteomes" id="UP000276437"/>
    </source>
</evidence>
<gene>
    <name evidence="4" type="primary">spoIVB_1</name>
    <name evidence="4" type="ORF">MAMMFC1_02229</name>
</gene>
<dbReference type="EC" id="3.4.21.116" evidence="4"/>
<feature type="compositionally biased region" description="Polar residues" evidence="1">
    <location>
        <begin position="139"/>
        <end position="149"/>
    </location>
</feature>